<dbReference type="STRING" id="1246637.MTBBW1_1380032"/>
<name>A0A1W1H7X4_9BACT</name>
<dbReference type="Proteomes" id="UP000191931">
    <property type="component" value="Unassembled WGS sequence"/>
</dbReference>
<sequence>MIEKYFLQLEHIIQQFSNIRSLTLKKKIYNTRQGYITGSVIFENGYRLDFTEVRNTDLKSKIKYRYQYMNELMEQIFRYDNAPHHSNINTFPHHKHEKEEIKESGEPTLSDVLTEIAGIQRK</sequence>
<evidence type="ECO:0000313" key="2">
    <source>
        <dbReference type="Proteomes" id="UP000191931"/>
    </source>
</evidence>
<gene>
    <name evidence="1" type="ORF">MTBBW1_1380032</name>
</gene>
<proteinExistence type="predicted"/>
<dbReference type="EMBL" id="FWEV01000044">
    <property type="protein sequence ID" value="SLM28485.1"/>
    <property type="molecule type" value="Genomic_DNA"/>
</dbReference>
<organism evidence="1 2">
    <name type="scientific">Desulfamplus magnetovallimortis</name>
    <dbReference type="NCBI Taxonomy" id="1246637"/>
    <lineage>
        <taxon>Bacteria</taxon>
        <taxon>Pseudomonadati</taxon>
        <taxon>Thermodesulfobacteriota</taxon>
        <taxon>Desulfobacteria</taxon>
        <taxon>Desulfobacterales</taxon>
        <taxon>Desulfobacteraceae</taxon>
        <taxon>Desulfamplus</taxon>
    </lineage>
</organism>
<evidence type="ECO:0000313" key="1">
    <source>
        <dbReference type="EMBL" id="SLM28485.1"/>
    </source>
</evidence>
<dbReference type="InterPro" id="IPR045397">
    <property type="entry name" value="TumE-like"/>
</dbReference>
<dbReference type="RefSeq" id="WP_080804845.1">
    <property type="nucleotide sequence ID" value="NZ_LT828549.1"/>
</dbReference>
<dbReference type="Pfam" id="PF20126">
    <property type="entry name" value="TumE"/>
    <property type="match status" value="1"/>
</dbReference>
<accession>A0A1W1H7X4</accession>
<keyword evidence="2" id="KW-1185">Reference proteome</keyword>
<dbReference type="OrthoDB" id="572460at2"/>
<reference evidence="1 2" key="1">
    <citation type="submission" date="2017-03" db="EMBL/GenBank/DDBJ databases">
        <authorList>
            <person name="Afonso C.L."/>
            <person name="Miller P.J."/>
            <person name="Scott M.A."/>
            <person name="Spackman E."/>
            <person name="Goraichik I."/>
            <person name="Dimitrov K.M."/>
            <person name="Suarez D.L."/>
            <person name="Swayne D.E."/>
        </authorList>
    </citation>
    <scope>NUCLEOTIDE SEQUENCE [LARGE SCALE GENOMIC DNA]</scope>
    <source>
        <strain evidence="1">PRJEB14757</strain>
    </source>
</reference>
<protein>
    <submittedName>
        <fullName evidence="1">Putative Genome sequencing data, contig C327</fullName>
    </submittedName>
</protein>
<dbReference type="AlphaFoldDB" id="A0A1W1H7X4"/>